<dbReference type="AlphaFoldDB" id="A0A8T1RBH4"/>
<gene>
    <name evidence="1" type="ORF">CIPAW_02G120200</name>
</gene>
<organism evidence="1 2">
    <name type="scientific">Carya illinoinensis</name>
    <name type="common">Pecan</name>
    <dbReference type="NCBI Taxonomy" id="32201"/>
    <lineage>
        <taxon>Eukaryota</taxon>
        <taxon>Viridiplantae</taxon>
        <taxon>Streptophyta</taxon>
        <taxon>Embryophyta</taxon>
        <taxon>Tracheophyta</taxon>
        <taxon>Spermatophyta</taxon>
        <taxon>Magnoliopsida</taxon>
        <taxon>eudicotyledons</taxon>
        <taxon>Gunneridae</taxon>
        <taxon>Pentapetalae</taxon>
        <taxon>rosids</taxon>
        <taxon>fabids</taxon>
        <taxon>Fagales</taxon>
        <taxon>Juglandaceae</taxon>
        <taxon>Carya</taxon>
    </lineage>
</organism>
<accession>A0A8T1RBH4</accession>
<dbReference type="Proteomes" id="UP000811609">
    <property type="component" value="Chromosome 2"/>
</dbReference>
<evidence type="ECO:0000313" key="1">
    <source>
        <dbReference type="EMBL" id="KAG6664830.1"/>
    </source>
</evidence>
<evidence type="ECO:0000313" key="2">
    <source>
        <dbReference type="Proteomes" id="UP000811609"/>
    </source>
</evidence>
<dbReference type="EMBL" id="CM031810">
    <property type="protein sequence ID" value="KAG6664830.1"/>
    <property type="molecule type" value="Genomic_DNA"/>
</dbReference>
<name>A0A8T1RBH4_CARIL</name>
<sequence>MLKKERRATVVSKSFRRCCRVLEAFFAKTLNGNNKRWPQEQLFPATARGVFYREINI</sequence>
<comment type="caution">
    <text evidence="1">The sequence shown here is derived from an EMBL/GenBank/DDBJ whole genome shotgun (WGS) entry which is preliminary data.</text>
</comment>
<keyword evidence="2" id="KW-1185">Reference proteome</keyword>
<protein>
    <submittedName>
        <fullName evidence="1">Uncharacterized protein</fullName>
    </submittedName>
</protein>
<proteinExistence type="predicted"/>
<reference evidence="1" key="1">
    <citation type="submission" date="2020-12" db="EMBL/GenBank/DDBJ databases">
        <title>WGS assembly of Carya illinoinensis cv. Pawnee.</title>
        <authorList>
            <person name="Platts A."/>
            <person name="Shu S."/>
            <person name="Wright S."/>
            <person name="Barry K."/>
            <person name="Edger P."/>
            <person name="Pires J.C."/>
            <person name="Schmutz J."/>
        </authorList>
    </citation>
    <scope>NUCLEOTIDE SEQUENCE</scope>
    <source>
        <tissue evidence="1">Leaf</tissue>
    </source>
</reference>